<dbReference type="STRING" id="1121014.N788_08190"/>
<dbReference type="RefSeq" id="WP_051924657.1">
    <property type="nucleotide sequence ID" value="NZ_AVCJ01000050.1"/>
</dbReference>
<evidence type="ECO:0000313" key="1">
    <source>
        <dbReference type="EMBL" id="KFL35707.1"/>
    </source>
</evidence>
<reference evidence="1 2" key="2">
    <citation type="journal article" date="2015" name="Stand. Genomic Sci.">
        <title>High quality draft genomic sequence of Arenimonas donghaensis DSM 18148(T).</title>
        <authorList>
            <person name="Chen F."/>
            <person name="Wang H."/>
            <person name="Cao Y."/>
            <person name="Li X."/>
            <person name="Wang G."/>
        </authorList>
    </citation>
    <scope>NUCLEOTIDE SEQUENCE [LARGE SCALE GENOMIC DNA]</scope>
    <source>
        <strain evidence="1 2">HO3-R19</strain>
    </source>
</reference>
<reference evidence="2" key="1">
    <citation type="submission" date="2013-08" db="EMBL/GenBank/DDBJ databases">
        <title>Genome sequencing of Arenimonas donghaensis.</title>
        <authorList>
            <person name="Chen F."/>
            <person name="Wang G."/>
        </authorList>
    </citation>
    <scope>NUCLEOTIDE SEQUENCE [LARGE SCALE GENOMIC DNA]</scope>
    <source>
        <strain evidence="2">HO3-R19</strain>
    </source>
</reference>
<dbReference type="EMBL" id="AVCJ01000050">
    <property type="protein sequence ID" value="KFL35707.1"/>
    <property type="molecule type" value="Genomic_DNA"/>
</dbReference>
<dbReference type="AlphaFoldDB" id="A0A087MFQ4"/>
<protein>
    <submittedName>
        <fullName evidence="1">Uncharacterized protein</fullName>
    </submittedName>
</protein>
<name>A0A087MFQ4_9GAMM</name>
<sequence length="147" mass="15813">MLTHAYGLADDVPARLEQIHSFPAETDWQSEPWFSLWSALYHQGNIYSASLAAVPFIVSAMSATPSRATLSFYLLPTSIAVADHINPVDVPREIRRSFAESLYTVGTLAKAELPSISDANISTAARAAALVSEGSYQQAGELLDADA</sequence>
<accession>A0A087MFQ4</accession>
<evidence type="ECO:0000313" key="2">
    <source>
        <dbReference type="Proteomes" id="UP000029085"/>
    </source>
</evidence>
<keyword evidence="2" id="KW-1185">Reference proteome</keyword>
<dbReference type="Proteomes" id="UP000029085">
    <property type="component" value="Unassembled WGS sequence"/>
</dbReference>
<organism evidence="1 2">
    <name type="scientific">Arenimonas donghaensis DSM 18148 = HO3-R19</name>
    <dbReference type="NCBI Taxonomy" id="1121014"/>
    <lineage>
        <taxon>Bacteria</taxon>
        <taxon>Pseudomonadati</taxon>
        <taxon>Pseudomonadota</taxon>
        <taxon>Gammaproteobacteria</taxon>
        <taxon>Lysobacterales</taxon>
        <taxon>Lysobacteraceae</taxon>
        <taxon>Arenimonas</taxon>
    </lineage>
</organism>
<dbReference type="OrthoDB" id="796912at2"/>
<proteinExistence type="predicted"/>
<comment type="caution">
    <text evidence="1">The sequence shown here is derived from an EMBL/GenBank/DDBJ whole genome shotgun (WGS) entry which is preliminary data.</text>
</comment>
<gene>
    <name evidence="1" type="ORF">N788_08190</name>
</gene>